<evidence type="ECO:0000313" key="1">
    <source>
        <dbReference type="EMBL" id="SDE39824.1"/>
    </source>
</evidence>
<protein>
    <submittedName>
        <fullName evidence="1">Uncharacterized protein</fullName>
    </submittedName>
</protein>
<dbReference type="Proteomes" id="UP000183812">
    <property type="component" value="Unassembled WGS sequence"/>
</dbReference>
<name>A0A1G7CKA2_RHOCA</name>
<sequence length="164" mass="17216">MTRTSSPTSTETRPDLVIPGRSVLPLVMGAVIGLIGVVQIITPILTLAAFFGEGFRDDMILNALVGAVGATLCFYLAWVVLSVPRPVLVFRADRVEIGKLFGKYATVPYAEITGEGAPAPAGKAPPRQRELSVPGWVMTAEENAAWQAELAARAPALAGTGSRG</sequence>
<organism evidence="1 2">
    <name type="scientific">Rhodobacter capsulatus</name>
    <name type="common">Rhodopseudomonas capsulata</name>
    <dbReference type="NCBI Taxonomy" id="1061"/>
    <lineage>
        <taxon>Bacteria</taxon>
        <taxon>Pseudomonadati</taxon>
        <taxon>Pseudomonadota</taxon>
        <taxon>Alphaproteobacteria</taxon>
        <taxon>Rhodobacterales</taxon>
        <taxon>Rhodobacter group</taxon>
        <taxon>Rhodobacter</taxon>
    </lineage>
</organism>
<accession>A0A1G7CKA2</accession>
<evidence type="ECO:0000313" key="2">
    <source>
        <dbReference type="Proteomes" id="UP000183812"/>
    </source>
</evidence>
<dbReference type="EMBL" id="FNAY01000001">
    <property type="protein sequence ID" value="SDE39824.1"/>
    <property type="molecule type" value="Genomic_DNA"/>
</dbReference>
<proteinExistence type="predicted"/>
<reference evidence="1 2" key="1">
    <citation type="submission" date="2016-10" db="EMBL/GenBank/DDBJ databases">
        <authorList>
            <person name="de Groot N.N."/>
        </authorList>
    </citation>
    <scope>NUCLEOTIDE SEQUENCE [LARGE SCALE GENOMIC DNA]</scope>
    <source>
        <strain evidence="2">DSM 938 / 37b4</strain>
    </source>
</reference>
<dbReference type="AlphaFoldDB" id="A0A1G7CKA2"/>
<dbReference type="OrthoDB" id="7689383at2"/>
<dbReference type="RefSeq" id="WP_139182366.1">
    <property type="nucleotide sequence ID" value="NZ_CP061202.1"/>
</dbReference>
<gene>
    <name evidence="1" type="ORF">SAMN04244550_00302</name>
</gene>